<dbReference type="InterPro" id="IPR042099">
    <property type="entry name" value="ANL_N_sf"/>
</dbReference>
<keyword evidence="4" id="KW-1185">Reference proteome</keyword>
<dbReference type="Proteomes" id="UP001178507">
    <property type="component" value="Unassembled WGS sequence"/>
</dbReference>
<sequence>MARTGLLSKVLLVCFAGLMLKPCFLAPKLRADAAAAMLAAAVAAPGAAVAEVPTFSFFGFGSGQSDAYSQNDNPINPYSQFSDGSDTVYKARNPDEVDRRKKALTAALTRFENTPEYIKTKQAQALKGNLLQAGGSMKQDMIYFSGDEGSAAYTKAREFSQKVSTLGVDGGNKQWAAAQEVDGQLCMPGHETNLGELLLTAAAKKGEGVCLEVDTACYTFAQVARMATAIRKVLRKALQSLELPTEPGSPEAHRRRADEHVVTIVLDRGVKSIAAVHAVMLERCAYNAFDVAEPIEKLRTWVEVARPPVMISSAGVLKRLGLTDIAASLGEFPRVVLDVDLALKKAEEATVPTKAKHDPDDLDRLAYLIFTSGSTGKPKAVMIRHKSALNVVRIWGNYVGLSSQDRFAQVASMSWDVHIIEVYGTMAAMAASVTCPDLVKKSGPDMVSWLKERQISGMSVVPSHLRTMSAAGEVSTNALPHLKILDVGGEALGADVVDAWAPGRRLVNSYGPSEISVVCTGAYVTPGEPITIGGPLPTYSCYILDPKTFEEKSQGEQGVLFVGGIGLARGYLEEEEKTRSKFLEHPRLGRVYNTGDLASVDNLGRINYHGRVDWQVKVRGVRIELEALEQAIAELAGVQHCEARVSEDQRLVLLVSGTSSEAELKQKALSLGRGYVLSQVKMVDSGDWKFNASGKLLRNAVPLEESRSAWHRR</sequence>
<dbReference type="GO" id="GO:0043041">
    <property type="term" value="P:amino acid activation for nonribosomal peptide biosynthetic process"/>
    <property type="evidence" value="ECO:0007669"/>
    <property type="project" value="TreeGrafter"/>
</dbReference>
<proteinExistence type="predicted"/>
<feature type="chain" id="PRO_5041410734" description="AMP-dependent synthetase/ligase domain-containing protein" evidence="1">
    <location>
        <begin position="26"/>
        <end position="713"/>
    </location>
</feature>
<evidence type="ECO:0000313" key="4">
    <source>
        <dbReference type="Proteomes" id="UP001178507"/>
    </source>
</evidence>
<name>A0AA36IQU8_9DINO</name>
<dbReference type="SUPFAM" id="SSF56801">
    <property type="entry name" value="Acetyl-CoA synthetase-like"/>
    <property type="match status" value="1"/>
</dbReference>
<evidence type="ECO:0000259" key="2">
    <source>
        <dbReference type="Pfam" id="PF00501"/>
    </source>
</evidence>
<dbReference type="Pfam" id="PF00501">
    <property type="entry name" value="AMP-binding"/>
    <property type="match status" value="1"/>
</dbReference>
<dbReference type="InterPro" id="IPR020845">
    <property type="entry name" value="AMP-binding_CS"/>
</dbReference>
<evidence type="ECO:0000313" key="3">
    <source>
        <dbReference type="EMBL" id="CAJ1392301.1"/>
    </source>
</evidence>
<dbReference type="GO" id="GO:0044550">
    <property type="term" value="P:secondary metabolite biosynthetic process"/>
    <property type="evidence" value="ECO:0007669"/>
    <property type="project" value="TreeGrafter"/>
</dbReference>
<gene>
    <name evidence="3" type="ORF">EVOR1521_LOCUS17432</name>
</gene>
<reference evidence="3" key="1">
    <citation type="submission" date="2023-08" db="EMBL/GenBank/DDBJ databases">
        <authorList>
            <person name="Chen Y."/>
            <person name="Shah S."/>
            <person name="Dougan E. K."/>
            <person name="Thang M."/>
            <person name="Chan C."/>
        </authorList>
    </citation>
    <scope>NUCLEOTIDE SEQUENCE</scope>
</reference>
<keyword evidence="1" id="KW-0732">Signal</keyword>
<dbReference type="PROSITE" id="PS00455">
    <property type="entry name" value="AMP_BINDING"/>
    <property type="match status" value="1"/>
</dbReference>
<dbReference type="AlphaFoldDB" id="A0AA36IQU8"/>
<dbReference type="Gene3D" id="3.30.300.30">
    <property type="match status" value="1"/>
</dbReference>
<dbReference type="InterPro" id="IPR000873">
    <property type="entry name" value="AMP-dep_synth/lig_dom"/>
</dbReference>
<accession>A0AA36IQU8</accession>
<dbReference type="GO" id="GO:0005737">
    <property type="term" value="C:cytoplasm"/>
    <property type="evidence" value="ECO:0007669"/>
    <property type="project" value="TreeGrafter"/>
</dbReference>
<organism evidence="3 4">
    <name type="scientific">Effrenium voratum</name>
    <dbReference type="NCBI Taxonomy" id="2562239"/>
    <lineage>
        <taxon>Eukaryota</taxon>
        <taxon>Sar</taxon>
        <taxon>Alveolata</taxon>
        <taxon>Dinophyceae</taxon>
        <taxon>Suessiales</taxon>
        <taxon>Symbiodiniaceae</taxon>
        <taxon>Effrenium</taxon>
    </lineage>
</organism>
<protein>
    <recommendedName>
        <fullName evidence="2">AMP-dependent synthetase/ligase domain-containing protein</fullName>
    </recommendedName>
</protein>
<dbReference type="PANTHER" id="PTHR45527">
    <property type="entry name" value="NONRIBOSOMAL PEPTIDE SYNTHETASE"/>
    <property type="match status" value="1"/>
</dbReference>
<evidence type="ECO:0000256" key="1">
    <source>
        <dbReference type="SAM" id="SignalP"/>
    </source>
</evidence>
<comment type="caution">
    <text evidence="3">The sequence shown here is derived from an EMBL/GenBank/DDBJ whole genome shotgun (WGS) entry which is preliminary data.</text>
</comment>
<feature type="signal peptide" evidence="1">
    <location>
        <begin position="1"/>
        <end position="25"/>
    </location>
</feature>
<dbReference type="EMBL" id="CAUJNA010002313">
    <property type="protein sequence ID" value="CAJ1392301.1"/>
    <property type="molecule type" value="Genomic_DNA"/>
</dbReference>
<dbReference type="InterPro" id="IPR045851">
    <property type="entry name" value="AMP-bd_C_sf"/>
</dbReference>
<feature type="domain" description="AMP-dependent synthetase/ligase" evidence="2">
    <location>
        <begin position="259"/>
        <end position="572"/>
    </location>
</feature>
<dbReference type="Gene3D" id="3.40.50.12780">
    <property type="entry name" value="N-terminal domain of ligase-like"/>
    <property type="match status" value="1"/>
</dbReference>
<dbReference type="PANTHER" id="PTHR45527:SF1">
    <property type="entry name" value="FATTY ACID SYNTHASE"/>
    <property type="match status" value="1"/>
</dbReference>
<dbReference type="GO" id="GO:0031177">
    <property type="term" value="F:phosphopantetheine binding"/>
    <property type="evidence" value="ECO:0007669"/>
    <property type="project" value="TreeGrafter"/>
</dbReference>